<reference evidence="8 9" key="1">
    <citation type="submission" date="2020-04" db="EMBL/GenBank/DDBJ databases">
        <title>MicrobeNet Type strains.</title>
        <authorList>
            <person name="Nicholson A.C."/>
        </authorList>
    </citation>
    <scope>NUCLEOTIDE SEQUENCE [LARGE SCALE GENOMIC DNA]</scope>
    <source>
        <strain evidence="8 9">ATCC 23612</strain>
    </source>
</reference>
<dbReference type="PROSITE" id="PS00092">
    <property type="entry name" value="N6_MTASE"/>
    <property type="match status" value="1"/>
</dbReference>
<name>A0A7X6MHX2_9ACTN</name>
<dbReference type="InterPro" id="IPR003356">
    <property type="entry name" value="DNA_methylase_A-5"/>
</dbReference>
<keyword evidence="4" id="KW-0949">S-adenosyl-L-methionine</keyword>
<evidence type="ECO:0000313" key="8">
    <source>
        <dbReference type="EMBL" id="NKZ00019.1"/>
    </source>
</evidence>
<dbReference type="InterPro" id="IPR051537">
    <property type="entry name" value="DNA_Adenine_Mtase"/>
</dbReference>
<dbReference type="InterPro" id="IPR002052">
    <property type="entry name" value="DNA_methylase_N6_adenine_CS"/>
</dbReference>
<evidence type="ECO:0000256" key="2">
    <source>
        <dbReference type="ARBA" id="ARBA00022603"/>
    </source>
</evidence>
<dbReference type="InterPro" id="IPR029063">
    <property type="entry name" value="SAM-dependent_MTases_sf"/>
</dbReference>
<dbReference type="PANTHER" id="PTHR42933">
    <property type="entry name" value="SLR6095 PROTEIN"/>
    <property type="match status" value="1"/>
</dbReference>
<organism evidence="8 9">
    <name type="scientific">Nocardiopsis alborubida</name>
    <dbReference type="NCBI Taxonomy" id="146802"/>
    <lineage>
        <taxon>Bacteria</taxon>
        <taxon>Bacillati</taxon>
        <taxon>Actinomycetota</taxon>
        <taxon>Actinomycetes</taxon>
        <taxon>Streptosporangiales</taxon>
        <taxon>Nocardiopsidaceae</taxon>
        <taxon>Nocardiopsis</taxon>
    </lineage>
</organism>
<evidence type="ECO:0000256" key="4">
    <source>
        <dbReference type="ARBA" id="ARBA00022691"/>
    </source>
</evidence>
<feature type="domain" description="DNA methylase adenine-specific" evidence="7">
    <location>
        <begin position="125"/>
        <end position="424"/>
    </location>
</feature>
<sequence length="644" mass="71856">MVDKEADELLRISERLAGKGWGDAVRVVAVMLVLGSDTVRGSAEEPWNAGTPETRLARVVESSFSRERSTLQAEWQDWLRVANRSILFPDETPFREFPVGRLAEAAEAVHHLLLRLPAEKRKSRTGEVFERFLSLANERQGKTGGTFSTPRSVNELIIRLADLRLGMVVGDFYAGVGGTLITALDHVGVPARGETPISGAELNQAAVFLARVNLLLHDTDPGLIRHENTLASWRPTDDQGRSFDRVLSNPPFSLRYDQSDYRAPQDLLGRTSGTKSELMMLQQMRASVRPGGRVIMAMAHGPLFRGGQEEHIRRALLERSEIEAVVGFGPNLFQGTSIPACLLVLRSPVPNRAETSDVLFINAEREVVTGRNQNRLEPRHIEKIARVFHQRAELPGFSRVVPIAEIADNAYNLNIGRYIGPSAEQVPVLDLGAMVNGGVPPREVKLARQSFAAFGLNPEQFLEQRTDGYLVPPGSGGFADVAERLSELCEPVADHLAEEFDRSWPEIVRRAHPPTSRPTFDAFRQSLVDGFCAKLTEAGVLDEYELAGAFAQGWADHVQEIRDRFHGDRQDLVEDLVRWLSGSLKEQIRELVRNRQRSLVETVRQWDESYGCPLSRLLEQSEEADRRFEARLRELGLEPGSRPG</sequence>
<gene>
    <name evidence="8" type="ORF">HGB44_20435</name>
</gene>
<dbReference type="GO" id="GO:0032259">
    <property type="term" value="P:methylation"/>
    <property type="evidence" value="ECO:0007669"/>
    <property type="project" value="UniProtKB-KW"/>
</dbReference>
<evidence type="ECO:0000256" key="1">
    <source>
        <dbReference type="ARBA" id="ARBA00011900"/>
    </source>
</evidence>
<dbReference type="GO" id="GO:0008170">
    <property type="term" value="F:N-methyltransferase activity"/>
    <property type="evidence" value="ECO:0007669"/>
    <property type="project" value="InterPro"/>
</dbReference>
<dbReference type="RefSeq" id="WP_168444081.1">
    <property type="nucleotide sequence ID" value="NZ_JAAXPG010000020.1"/>
</dbReference>
<dbReference type="EMBL" id="JAAXPG010000020">
    <property type="protein sequence ID" value="NKZ00019.1"/>
    <property type="molecule type" value="Genomic_DNA"/>
</dbReference>
<dbReference type="Gene3D" id="3.40.50.150">
    <property type="entry name" value="Vaccinia Virus protein VP39"/>
    <property type="match status" value="1"/>
</dbReference>
<accession>A0A7X6MHX2</accession>
<keyword evidence="9" id="KW-1185">Reference proteome</keyword>
<protein>
    <recommendedName>
        <fullName evidence="1">site-specific DNA-methyltransferase (adenine-specific)</fullName>
        <ecNumber evidence="1">2.1.1.72</ecNumber>
    </recommendedName>
</protein>
<keyword evidence="2 8" id="KW-0489">Methyltransferase</keyword>
<dbReference type="PANTHER" id="PTHR42933:SF3">
    <property type="entry name" value="TYPE I RESTRICTION ENZYME MJAVIII METHYLASE SUBUNIT"/>
    <property type="match status" value="1"/>
</dbReference>
<evidence type="ECO:0000259" key="7">
    <source>
        <dbReference type="Pfam" id="PF02384"/>
    </source>
</evidence>
<evidence type="ECO:0000256" key="6">
    <source>
        <dbReference type="ARBA" id="ARBA00047942"/>
    </source>
</evidence>
<dbReference type="AlphaFoldDB" id="A0A7X6MHX2"/>
<comment type="catalytic activity">
    <reaction evidence="6">
        <text>a 2'-deoxyadenosine in DNA + S-adenosyl-L-methionine = an N(6)-methyl-2'-deoxyadenosine in DNA + S-adenosyl-L-homocysteine + H(+)</text>
        <dbReference type="Rhea" id="RHEA:15197"/>
        <dbReference type="Rhea" id="RHEA-COMP:12418"/>
        <dbReference type="Rhea" id="RHEA-COMP:12419"/>
        <dbReference type="ChEBI" id="CHEBI:15378"/>
        <dbReference type="ChEBI" id="CHEBI:57856"/>
        <dbReference type="ChEBI" id="CHEBI:59789"/>
        <dbReference type="ChEBI" id="CHEBI:90615"/>
        <dbReference type="ChEBI" id="CHEBI:90616"/>
        <dbReference type="EC" id="2.1.1.72"/>
    </reaction>
</comment>
<dbReference type="Pfam" id="PF02384">
    <property type="entry name" value="N6_Mtase"/>
    <property type="match status" value="1"/>
</dbReference>
<evidence type="ECO:0000256" key="5">
    <source>
        <dbReference type="ARBA" id="ARBA00022747"/>
    </source>
</evidence>
<dbReference type="GO" id="GO:0009307">
    <property type="term" value="P:DNA restriction-modification system"/>
    <property type="evidence" value="ECO:0007669"/>
    <property type="project" value="UniProtKB-KW"/>
</dbReference>
<evidence type="ECO:0000313" key="9">
    <source>
        <dbReference type="Proteomes" id="UP000553209"/>
    </source>
</evidence>
<dbReference type="SUPFAM" id="SSF53335">
    <property type="entry name" value="S-adenosyl-L-methionine-dependent methyltransferases"/>
    <property type="match status" value="1"/>
</dbReference>
<dbReference type="GO" id="GO:0003677">
    <property type="term" value="F:DNA binding"/>
    <property type="evidence" value="ECO:0007669"/>
    <property type="project" value="InterPro"/>
</dbReference>
<dbReference type="EC" id="2.1.1.72" evidence="1"/>
<keyword evidence="5" id="KW-0680">Restriction system</keyword>
<proteinExistence type="predicted"/>
<comment type="caution">
    <text evidence="8">The sequence shown here is derived from an EMBL/GenBank/DDBJ whole genome shotgun (WGS) entry which is preliminary data.</text>
</comment>
<evidence type="ECO:0000256" key="3">
    <source>
        <dbReference type="ARBA" id="ARBA00022679"/>
    </source>
</evidence>
<keyword evidence="3" id="KW-0808">Transferase</keyword>
<dbReference type="GO" id="GO:0009007">
    <property type="term" value="F:site-specific DNA-methyltransferase (adenine-specific) activity"/>
    <property type="evidence" value="ECO:0007669"/>
    <property type="project" value="UniProtKB-EC"/>
</dbReference>
<dbReference type="Proteomes" id="UP000553209">
    <property type="component" value="Unassembled WGS sequence"/>
</dbReference>